<keyword evidence="1" id="KW-0378">Hydrolase</keyword>
<dbReference type="InterPro" id="IPR051806">
    <property type="entry name" value="HAD-like_SPP"/>
</dbReference>
<comment type="caution">
    <text evidence="1">The sequence shown here is derived from an EMBL/GenBank/DDBJ whole genome shotgun (WGS) entry which is preliminary data.</text>
</comment>
<name>A0A7X1IZI1_9ACTN</name>
<dbReference type="PANTHER" id="PTHR43481:SF4">
    <property type="entry name" value="GLYCEROL-1-PHOSPHATE PHOSPHOHYDROLASE 1-RELATED"/>
    <property type="match status" value="1"/>
</dbReference>
<dbReference type="InterPro" id="IPR006439">
    <property type="entry name" value="HAD-SF_hydro_IA"/>
</dbReference>
<dbReference type="Gene3D" id="1.10.150.240">
    <property type="entry name" value="Putative phosphatase, domain 2"/>
    <property type="match status" value="1"/>
</dbReference>
<dbReference type="PANTHER" id="PTHR43481">
    <property type="entry name" value="FRUCTOSE-1-PHOSPHATE PHOSPHATASE"/>
    <property type="match status" value="1"/>
</dbReference>
<dbReference type="InterPro" id="IPR023198">
    <property type="entry name" value="PGP-like_dom2"/>
</dbReference>
<organism evidence="1 2">
    <name type="scientific">Streptomyces cupreus</name>
    <dbReference type="NCBI Taxonomy" id="2759956"/>
    <lineage>
        <taxon>Bacteria</taxon>
        <taxon>Bacillati</taxon>
        <taxon>Actinomycetota</taxon>
        <taxon>Actinomycetes</taxon>
        <taxon>Kitasatosporales</taxon>
        <taxon>Streptomycetaceae</taxon>
        <taxon>Streptomyces</taxon>
    </lineage>
</organism>
<evidence type="ECO:0000313" key="2">
    <source>
        <dbReference type="Proteomes" id="UP000584670"/>
    </source>
</evidence>
<dbReference type="SFLD" id="SFLDG01129">
    <property type="entry name" value="C1.5:_HAD__Beta-PGM__Phosphata"/>
    <property type="match status" value="1"/>
</dbReference>
<dbReference type="EMBL" id="JACMSF010000003">
    <property type="protein sequence ID" value="MBC2900814.1"/>
    <property type="molecule type" value="Genomic_DNA"/>
</dbReference>
<dbReference type="NCBIfam" id="TIGR01509">
    <property type="entry name" value="HAD-SF-IA-v3"/>
    <property type="match status" value="1"/>
</dbReference>
<dbReference type="Gene3D" id="3.40.50.1000">
    <property type="entry name" value="HAD superfamily/HAD-like"/>
    <property type="match status" value="1"/>
</dbReference>
<keyword evidence="2" id="KW-1185">Reference proteome</keyword>
<dbReference type="SUPFAM" id="SSF56784">
    <property type="entry name" value="HAD-like"/>
    <property type="match status" value="1"/>
</dbReference>
<dbReference type="Pfam" id="PF00702">
    <property type="entry name" value="Hydrolase"/>
    <property type="match status" value="1"/>
</dbReference>
<gene>
    <name evidence="1" type="ORF">H4N64_04195</name>
</gene>
<evidence type="ECO:0000313" key="1">
    <source>
        <dbReference type="EMBL" id="MBC2900814.1"/>
    </source>
</evidence>
<dbReference type="GO" id="GO:0050308">
    <property type="term" value="F:sugar-phosphatase activity"/>
    <property type="evidence" value="ECO:0007669"/>
    <property type="project" value="TreeGrafter"/>
</dbReference>
<dbReference type="Proteomes" id="UP000584670">
    <property type="component" value="Unassembled WGS sequence"/>
</dbReference>
<dbReference type="InterPro" id="IPR023214">
    <property type="entry name" value="HAD_sf"/>
</dbReference>
<dbReference type="RefSeq" id="WP_186280720.1">
    <property type="nucleotide sequence ID" value="NZ_JACMSF010000003.1"/>
</dbReference>
<proteinExistence type="predicted"/>
<dbReference type="InterPro" id="IPR036412">
    <property type="entry name" value="HAD-like_sf"/>
</dbReference>
<reference evidence="1 2" key="1">
    <citation type="submission" date="2020-08" db="EMBL/GenBank/DDBJ databases">
        <title>Streptomyces sp. PSKA01 genome sequencing and assembly.</title>
        <authorList>
            <person name="Mandal S."/>
            <person name="Maiti P.K."/>
            <person name="Das P."/>
        </authorList>
    </citation>
    <scope>NUCLEOTIDE SEQUENCE [LARGE SCALE GENOMIC DNA]</scope>
    <source>
        <strain evidence="1 2">PSKA01</strain>
    </source>
</reference>
<dbReference type="SFLD" id="SFLDS00003">
    <property type="entry name" value="Haloacid_Dehalogenase"/>
    <property type="match status" value="1"/>
</dbReference>
<sequence length="219" mass="23024">MTLTTVLRPSALAGHYAAVLLDLDGTLVDSRESVDRAWRVWCERYEVQLAEIEGLLHGRTASDLVRLIRPHWSERRVAEAARFQLLVQEEDPEPGTAVPGAGALLGALGNWAVVTACSRRLAAHRLRSAGLPVPPVLVCAEDVRRGKPHPESYELGAARLGVRAADCLVVEDAPSGVRAGRAAGCAVAAVPVTHAAGALGEATAVVESLAELAVVRSAA</sequence>
<dbReference type="AlphaFoldDB" id="A0A7X1IZI1"/>
<protein>
    <submittedName>
        <fullName evidence="1">HAD-IA family hydrolase</fullName>
    </submittedName>
</protein>
<accession>A0A7X1IZI1</accession>